<reference evidence="2 3" key="1">
    <citation type="journal article" date="2013" name="PLoS Genet.">
        <title>Comparative genome structure, secondary metabolite, and effector coding capacity across Cochliobolus pathogens.</title>
        <authorList>
            <person name="Condon B.J."/>
            <person name="Leng Y."/>
            <person name="Wu D."/>
            <person name="Bushley K.E."/>
            <person name="Ohm R.A."/>
            <person name="Otillar R."/>
            <person name="Martin J."/>
            <person name="Schackwitz W."/>
            <person name="Grimwood J."/>
            <person name="MohdZainudin N."/>
            <person name="Xue C."/>
            <person name="Wang R."/>
            <person name="Manning V.A."/>
            <person name="Dhillon B."/>
            <person name="Tu Z.J."/>
            <person name="Steffenson B.J."/>
            <person name="Salamov A."/>
            <person name="Sun H."/>
            <person name="Lowry S."/>
            <person name="LaButti K."/>
            <person name="Han J."/>
            <person name="Copeland A."/>
            <person name="Lindquist E."/>
            <person name="Barry K."/>
            <person name="Schmutz J."/>
            <person name="Baker S.E."/>
            <person name="Ciuffetti L.M."/>
            <person name="Grigoriev I.V."/>
            <person name="Zhong S."/>
            <person name="Turgeon B.G."/>
        </authorList>
    </citation>
    <scope>NUCLEOTIDE SEQUENCE [LARGE SCALE GENOMIC DNA]</scope>
    <source>
        <strain evidence="2 3">ATCC 44560</strain>
    </source>
</reference>
<evidence type="ECO:0000313" key="2">
    <source>
        <dbReference type="EMBL" id="EUC45968.1"/>
    </source>
</evidence>
<feature type="compositionally biased region" description="Basic and acidic residues" evidence="1">
    <location>
        <begin position="80"/>
        <end position="95"/>
    </location>
</feature>
<dbReference type="GeneID" id="19124427"/>
<evidence type="ECO:0000313" key="3">
    <source>
        <dbReference type="Proteomes" id="UP000054032"/>
    </source>
</evidence>
<dbReference type="OrthoDB" id="3691105at2759"/>
<name>W6Z858_COCMI</name>
<organism evidence="2 3">
    <name type="scientific">Bipolaris oryzae ATCC 44560</name>
    <dbReference type="NCBI Taxonomy" id="930090"/>
    <lineage>
        <taxon>Eukaryota</taxon>
        <taxon>Fungi</taxon>
        <taxon>Dikarya</taxon>
        <taxon>Ascomycota</taxon>
        <taxon>Pezizomycotina</taxon>
        <taxon>Dothideomycetes</taxon>
        <taxon>Pleosporomycetidae</taxon>
        <taxon>Pleosporales</taxon>
        <taxon>Pleosporineae</taxon>
        <taxon>Pleosporaceae</taxon>
        <taxon>Bipolaris</taxon>
    </lineage>
</organism>
<dbReference type="AlphaFoldDB" id="W6Z858"/>
<gene>
    <name evidence="2" type="ORF">COCMIDRAFT_4905</name>
</gene>
<dbReference type="HOGENOM" id="CLU_2145417_0_0_1"/>
<evidence type="ECO:0000256" key="1">
    <source>
        <dbReference type="SAM" id="MobiDB-lite"/>
    </source>
</evidence>
<proteinExistence type="predicted"/>
<accession>W6Z858</accession>
<keyword evidence="3" id="KW-1185">Reference proteome</keyword>
<protein>
    <submittedName>
        <fullName evidence="2">Uncharacterized protein</fullName>
    </submittedName>
</protein>
<sequence>MSKSLRSKLCLEGLRGKGPVGKLINVPLAGGCTMSGTQIGLVAVKTWNDLVANLEIFRVSASLGCLDTWGPGSLSVIMKPPREQGPRTSRSDRTPKSLIRSISAPLALGLHM</sequence>
<dbReference type="EMBL" id="KI963974">
    <property type="protein sequence ID" value="EUC45968.1"/>
    <property type="molecule type" value="Genomic_DNA"/>
</dbReference>
<dbReference type="KEGG" id="bor:COCMIDRAFT_4905"/>
<feature type="region of interest" description="Disordered" evidence="1">
    <location>
        <begin position="77"/>
        <end position="98"/>
    </location>
</feature>
<dbReference type="Proteomes" id="UP000054032">
    <property type="component" value="Unassembled WGS sequence"/>
</dbReference>
<dbReference type="RefSeq" id="XP_007687499.1">
    <property type="nucleotide sequence ID" value="XM_007689309.1"/>
</dbReference>